<dbReference type="Proteomes" id="UP001287356">
    <property type="component" value="Unassembled WGS sequence"/>
</dbReference>
<sequence length="214" mass="23626">MAGGVPGDESEVSTLLHNSLPQRTEPGSDHASRRRFRSPIYNTNAAESSERHSEHGSDQDFGSEAPTNTKLRSKLRGSDLVRPNLRDFIISILGPSGDPWGEDAATRALVDWAREGRLDRLYPEDIKHVDMFHDILKLNIVPNGRLFGRQLSTVHLITQSSEISLCRNEVRCRGAVNKVLLILIVNTGGSLRSGRGFFVNFNNGNIVDDVTVLG</sequence>
<gene>
    <name evidence="2" type="ORF">B0T24DRAFT_716661</name>
</gene>
<keyword evidence="3" id="KW-1185">Reference proteome</keyword>
<organism evidence="2 3">
    <name type="scientific">Lasiosphaeria ovina</name>
    <dbReference type="NCBI Taxonomy" id="92902"/>
    <lineage>
        <taxon>Eukaryota</taxon>
        <taxon>Fungi</taxon>
        <taxon>Dikarya</taxon>
        <taxon>Ascomycota</taxon>
        <taxon>Pezizomycotina</taxon>
        <taxon>Sordariomycetes</taxon>
        <taxon>Sordariomycetidae</taxon>
        <taxon>Sordariales</taxon>
        <taxon>Lasiosphaeriaceae</taxon>
        <taxon>Lasiosphaeria</taxon>
    </lineage>
</organism>
<evidence type="ECO:0000313" key="3">
    <source>
        <dbReference type="Proteomes" id="UP001287356"/>
    </source>
</evidence>
<feature type="region of interest" description="Disordered" evidence="1">
    <location>
        <begin position="1"/>
        <end position="75"/>
    </location>
</feature>
<reference evidence="2" key="1">
    <citation type="journal article" date="2023" name="Mol. Phylogenet. Evol.">
        <title>Genome-scale phylogeny and comparative genomics of the fungal order Sordariales.</title>
        <authorList>
            <person name="Hensen N."/>
            <person name="Bonometti L."/>
            <person name="Westerberg I."/>
            <person name="Brannstrom I.O."/>
            <person name="Guillou S."/>
            <person name="Cros-Aarteil S."/>
            <person name="Calhoun S."/>
            <person name="Haridas S."/>
            <person name="Kuo A."/>
            <person name="Mondo S."/>
            <person name="Pangilinan J."/>
            <person name="Riley R."/>
            <person name="LaButti K."/>
            <person name="Andreopoulos B."/>
            <person name="Lipzen A."/>
            <person name="Chen C."/>
            <person name="Yan M."/>
            <person name="Daum C."/>
            <person name="Ng V."/>
            <person name="Clum A."/>
            <person name="Steindorff A."/>
            <person name="Ohm R.A."/>
            <person name="Martin F."/>
            <person name="Silar P."/>
            <person name="Natvig D.O."/>
            <person name="Lalanne C."/>
            <person name="Gautier V."/>
            <person name="Ament-Velasquez S.L."/>
            <person name="Kruys A."/>
            <person name="Hutchinson M.I."/>
            <person name="Powell A.J."/>
            <person name="Barry K."/>
            <person name="Miller A.N."/>
            <person name="Grigoriev I.V."/>
            <person name="Debuchy R."/>
            <person name="Gladieux P."/>
            <person name="Hiltunen Thoren M."/>
            <person name="Johannesson H."/>
        </authorList>
    </citation>
    <scope>NUCLEOTIDE SEQUENCE</scope>
    <source>
        <strain evidence="2">CBS 958.72</strain>
    </source>
</reference>
<reference evidence="2" key="2">
    <citation type="submission" date="2023-06" db="EMBL/GenBank/DDBJ databases">
        <authorList>
            <consortium name="Lawrence Berkeley National Laboratory"/>
            <person name="Haridas S."/>
            <person name="Hensen N."/>
            <person name="Bonometti L."/>
            <person name="Westerberg I."/>
            <person name="Brannstrom I.O."/>
            <person name="Guillou S."/>
            <person name="Cros-Aarteil S."/>
            <person name="Calhoun S."/>
            <person name="Kuo A."/>
            <person name="Mondo S."/>
            <person name="Pangilinan J."/>
            <person name="Riley R."/>
            <person name="Labutti K."/>
            <person name="Andreopoulos B."/>
            <person name="Lipzen A."/>
            <person name="Chen C."/>
            <person name="Yanf M."/>
            <person name="Daum C."/>
            <person name="Ng V."/>
            <person name="Clum A."/>
            <person name="Steindorff A."/>
            <person name="Ohm R."/>
            <person name="Martin F."/>
            <person name="Silar P."/>
            <person name="Natvig D."/>
            <person name="Lalanne C."/>
            <person name="Gautier V."/>
            <person name="Ament-Velasquez S.L."/>
            <person name="Kruys A."/>
            <person name="Hutchinson M.I."/>
            <person name="Powell A.J."/>
            <person name="Barry K."/>
            <person name="Miller A.N."/>
            <person name="Grigoriev I.V."/>
            <person name="Debuchy R."/>
            <person name="Gladieux P."/>
            <person name="Thoren M.H."/>
            <person name="Johannesson H."/>
        </authorList>
    </citation>
    <scope>NUCLEOTIDE SEQUENCE</scope>
    <source>
        <strain evidence="2">CBS 958.72</strain>
    </source>
</reference>
<name>A0AAE0KMK0_9PEZI</name>
<dbReference type="EMBL" id="JAULSN010000002">
    <property type="protein sequence ID" value="KAK3379000.1"/>
    <property type="molecule type" value="Genomic_DNA"/>
</dbReference>
<protein>
    <submittedName>
        <fullName evidence="2">Uncharacterized protein</fullName>
    </submittedName>
</protein>
<feature type="compositionally biased region" description="Basic and acidic residues" evidence="1">
    <location>
        <begin position="48"/>
        <end position="58"/>
    </location>
</feature>
<feature type="compositionally biased region" description="Polar residues" evidence="1">
    <location>
        <begin position="12"/>
        <end position="22"/>
    </location>
</feature>
<comment type="caution">
    <text evidence="2">The sequence shown here is derived from an EMBL/GenBank/DDBJ whole genome shotgun (WGS) entry which is preliminary data.</text>
</comment>
<proteinExistence type="predicted"/>
<accession>A0AAE0KMK0</accession>
<evidence type="ECO:0000313" key="2">
    <source>
        <dbReference type="EMBL" id="KAK3379000.1"/>
    </source>
</evidence>
<dbReference type="AlphaFoldDB" id="A0AAE0KMK0"/>
<evidence type="ECO:0000256" key="1">
    <source>
        <dbReference type="SAM" id="MobiDB-lite"/>
    </source>
</evidence>